<dbReference type="EMBL" id="JACYTO010000001">
    <property type="protein sequence ID" value="MBD8502177.1"/>
    <property type="molecule type" value="Genomic_DNA"/>
</dbReference>
<dbReference type="Pfam" id="PF11249">
    <property type="entry name" value="DUF3047"/>
    <property type="match status" value="1"/>
</dbReference>
<organism evidence="2 3">
    <name type="scientific">Thauera sedimentorum</name>
    <dbReference type="NCBI Taxonomy" id="2767595"/>
    <lineage>
        <taxon>Bacteria</taxon>
        <taxon>Pseudomonadati</taxon>
        <taxon>Pseudomonadota</taxon>
        <taxon>Betaproteobacteria</taxon>
        <taxon>Rhodocyclales</taxon>
        <taxon>Zoogloeaceae</taxon>
        <taxon>Thauera</taxon>
    </lineage>
</organism>
<name>A0ABR9B9R7_9RHOO</name>
<sequence>MNGRGLIGAILLVLSATALAQAPPAVIAPFSLAAPGATPPAPWQHQPLPKVERENRFTLVEDTPGGRAQTVLRIDSEAAASTLAHPLSVDPGERPWLSWRWKVSAPVAGSDFRRKEGDDYAARVYVLFDYPVERLSFGERAAIALARVLHGAELPTAALAYVWGTAQAAGAIGPNPYTDRVRMVVVDSGAVRAGQWVGVRRNVAEDFRAAFGEEAPPITGIAVAADTDNTGEAVTAWFEDLRLEAAR</sequence>
<keyword evidence="1" id="KW-0732">Signal</keyword>
<evidence type="ECO:0000256" key="1">
    <source>
        <dbReference type="SAM" id="SignalP"/>
    </source>
</evidence>
<comment type="caution">
    <text evidence="2">The sequence shown here is derived from an EMBL/GenBank/DDBJ whole genome shotgun (WGS) entry which is preliminary data.</text>
</comment>
<dbReference type="Proteomes" id="UP000603602">
    <property type="component" value="Unassembled WGS sequence"/>
</dbReference>
<dbReference type="RefSeq" id="WP_187716971.1">
    <property type="nucleotide sequence ID" value="NZ_JACTAH010000001.1"/>
</dbReference>
<reference evidence="3" key="1">
    <citation type="submission" date="2023-07" db="EMBL/GenBank/DDBJ databases">
        <title>Thauera sp. CAU 1555 isolated from sand of Yaerae Beach.</title>
        <authorList>
            <person name="Kim W."/>
        </authorList>
    </citation>
    <scope>NUCLEOTIDE SEQUENCE [LARGE SCALE GENOMIC DNA]</scope>
    <source>
        <strain evidence="3">CAU 1555</strain>
    </source>
</reference>
<protein>
    <submittedName>
        <fullName evidence="2">DUF3047 domain-containing protein</fullName>
    </submittedName>
</protein>
<dbReference type="InterPro" id="IPR021409">
    <property type="entry name" value="DUF3047"/>
</dbReference>
<evidence type="ECO:0000313" key="2">
    <source>
        <dbReference type="EMBL" id="MBD8502177.1"/>
    </source>
</evidence>
<feature type="chain" id="PRO_5046226331" evidence="1">
    <location>
        <begin position="21"/>
        <end position="247"/>
    </location>
</feature>
<feature type="signal peptide" evidence="1">
    <location>
        <begin position="1"/>
        <end position="20"/>
    </location>
</feature>
<accession>A0ABR9B9R7</accession>
<keyword evidence="3" id="KW-1185">Reference proteome</keyword>
<gene>
    <name evidence="2" type="ORF">IFO67_04720</name>
</gene>
<proteinExistence type="predicted"/>
<evidence type="ECO:0000313" key="3">
    <source>
        <dbReference type="Proteomes" id="UP000603602"/>
    </source>
</evidence>